<organism evidence="1 2">
    <name type="scientific">candidate division TA06 bacterium</name>
    <dbReference type="NCBI Taxonomy" id="2250710"/>
    <lineage>
        <taxon>Bacteria</taxon>
        <taxon>Bacteria division TA06</taxon>
    </lineage>
</organism>
<dbReference type="InterPro" id="IPR004221">
    <property type="entry name" value="Restrct_endonuc_II_EcoRI"/>
</dbReference>
<reference evidence="1" key="1">
    <citation type="submission" date="2020-07" db="EMBL/GenBank/DDBJ databases">
        <title>Huge and variable diversity of episymbiotic CPR bacteria and DPANN archaea in groundwater ecosystems.</title>
        <authorList>
            <person name="He C.Y."/>
            <person name="Keren R."/>
            <person name="Whittaker M."/>
            <person name="Farag I.F."/>
            <person name="Doudna J."/>
            <person name="Cate J.H.D."/>
            <person name="Banfield J.F."/>
        </authorList>
    </citation>
    <scope>NUCLEOTIDE SEQUENCE</scope>
    <source>
        <strain evidence="1">NC_groundwater_1520_Pr4_B-0.1um_53_5</strain>
    </source>
</reference>
<protein>
    <recommendedName>
        <fullName evidence="3">Restriction endonuclease</fullName>
    </recommendedName>
</protein>
<dbReference type="GO" id="GO:0009307">
    <property type="term" value="P:DNA restriction-modification system"/>
    <property type="evidence" value="ECO:0007669"/>
    <property type="project" value="InterPro"/>
</dbReference>
<evidence type="ECO:0000313" key="2">
    <source>
        <dbReference type="Proteomes" id="UP000736328"/>
    </source>
</evidence>
<gene>
    <name evidence="1" type="ORF">HY768_09140</name>
</gene>
<comment type="caution">
    <text evidence="1">The sequence shown here is derived from an EMBL/GenBank/DDBJ whole genome shotgun (WGS) entry which is preliminary data.</text>
</comment>
<dbReference type="Proteomes" id="UP000736328">
    <property type="component" value="Unassembled WGS sequence"/>
</dbReference>
<evidence type="ECO:0008006" key="3">
    <source>
        <dbReference type="Google" id="ProtNLM"/>
    </source>
</evidence>
<dbReference type="InterPro" id="IPR011336">
    <property type="entry name" value="Restrct_endonuc_II_EcoRI/MunI"/>
</dbReference>
<dbReference type="InterPro" id="IPR011335">
    <property type="entry name" value="Restrct_endonuc-II-like"/>
</dbReference>
<proteinExistence type="predicted"/>
<sequence length="243" mass="27907">MSNKKELRQQRNGTVINLTSKGQEKMVLKALDVVVKRLQKRFKNIQLVHEPLWLLKDIINRLKVQYPDVDFKCYHEKSSMKPDGGILSIVSKSGYQYPILIIEKKNQGTNDLRASEGKKRQAQGNAIERLGKNVIGFRVAMMQEAIFPFVCFGDGCDFCNGSSILDRVVTIAMFGQLNKEYLHNIGPSGVFNRGTFYFRDRVWKKPEIEEIAYSIAEKSVYYYFSKYSDKEFGSSPMSVGDFR</sequence>
<dbReference type="AlphaFoldDB" id="A0A933IBR5"/>
<dbReference type="Pfam" id="PF02963">
    <property type="entry name" value="EcoRI"/>
    <property type="match status" value="1"/>
</dbReference>
<dbReference type="GO" id="GO:0009036">
    <property type="term" value="F:type II site-specific deoxyribonuclease activity"/>
    <property type="evidence" value="ECO:0007669"/>
    <property type="project" value="InterPro"/>
</dbReference>
<dbReference type="GO" id="GO:0003677">
    <property type="term" value="F:DNA binding"/>
    <property type="evidence" value="ECO:0007669"/>
    <property type="project" value="InterPro"/>
</dbReference>
<dbReference type="EMBL" id="JACQXR010000118">
    <property type="protein sequence ID" value="MBI4727364.1"/>
    <property type="molecule type" value="Genomic_DNA"/>
</dbReference>
<name>A0A933IBR5_UNCT6</name>
<dbReference type="GO" id="GO:0000287">
    <property type="term" value="F:magnesium ion binding"/>
    <property type="evidence" value="ECO:0007669"/>
    <property type="project" value="InterPro"/>
</dbReference>
<dbReference type="Gene3D" id="3.40.580.10">
    <property type="entry name" value="Eco RI Endonuclease, subunit A"/>
    <property type="match status" value="1"/>
</dbReference>
<evidence type="ECO:0000313" key="1">
    <source>
        <dbReference type="EMBL" id="MBI4727364.1"/>
    </source>
</evidence>
<dbReference type="SUPFAM" id="SSF52980">
    <property type="entry name" value="Restriction endonuclease-like"/>
    <property type="match status" value="1"/>
</dbReference>
<accession>A0A933IBR5</accession>